<evidence type="ECO:0000313" key="3">
    <source>
        <dbReference type="EMBL" id="TYJ52153.1"/>
    </source>
</evidence>
<organism evidence="3 4">
    <name type="scientific">Cryptococcus floricola</name>
    <dbReference type="NCBI Taxonomy" id="2591691"/>
    <lineage>
        <taxon>Eukaryota</taxon>
        <taxon>Fungi</taxon>
        <taxon>Dikarya</taxon>
        <taxon>Basidiomycota</taxon>
        <taxon>Agaricomycotina</taxon>
        <taxon>Tremellomycetes</taxon>
        <taxon>Tremellales</taxon>
        <taxon>Cryptococcaceae</taxon>
        <taxon>Cryptococcus</taxon>
    </lineage>
</organism>
<name>A0A5D3APZ5_9TREE</name>
<sequence length="163" mass="17868">MTVSPSASFLDIFHVTTFHHHLFQSQNFSIVSTSDPVYTATMLRSLLATSRLATRSTLSLPRFAPALVSPRNISAARVQGIRRYTASTESGEQVIYDKLKAQFPGSRLEVQDVSGGCGSFYAILISSPAFKGLSTVKQHKLVNECLKEDIKGIHGLQLKTIPE</sequence>
<evidence type="ECO:0000256" key="1">
    <source>
        <dbReference type="ARBA" id="ARBA00005578"/>
    </source>
</evidence>
<proteinExistence type="inferred from homology"/>
<dbReference type="SUPFAM" id="SSF82657">
    <property type="entry name" value="BolA-like"/>
    <property type="match status" value="1"/>
</dbReference>
<comment type="caution">
    <text evidence="3">The sequence shown here is derived from an EMBL/GenBank/DDBJ whole genome shotgun (WGS) entry which is preliminary data.</text>
</comment>
<evidence type="ECO:0008006" key="5">
    <source>
        <dbReference type="Google" id="ProtNLM"/>
    </source>
</evidence>
<dbReference type="Pfam" id="PF01722">
    <property type="entry name" value="BolA"/>
    <property type="match status" value="1"/>
</dbReference>
<comment type="similarity">
    <text evidence="1 2">Belongs to the BolA/IbaG family.</text>
</comment>
<dbReference type="AlphaFoldDB" id="A0A5D3APZ5"/>
<dbReference type="InterPro" id="IPR036065">
    <property type="entry name" value="BolA-like_sf"/>
</dbReference>
<reference evidence="3 4" key="1">
    <citation type="submission" date="2017-05" db="EMBL/GenBank/DDBJ databases">
        <title>The Genome Sequence of Tsuchiyaea wingfieldii DSM 27421.</title>
        <authorList>
            <person name="Cuomo C."/>
            <person name="Passer A."/>
            <person name="Billmyre B."/>
            <person name="Heitman J."/>
        </authorList>
    </citation>
    <scope>NUCLEOTIDE SEQUENCE [LARGE SCALE GENOMIC DNA]</scope>
    <source>
        <strain evidence="3 4">DSM 27421</strain>
    </source>
</reference>
<dbReference type="PANTHER" id="PTHR46188">
    <property type="entry name" value="BOLA-LIKE PROTEIN 3"/>
    <property type="match status" value="1"/>
</dbReference>
<gene>
    <name evidence="3" type="ORF">B9479_007250</name>
</gene>
<dbReference type="InterPro" id="IPR052275">
    <property type="entry name" value="Mt_Fe-S_assembly_factor"/>
</dbReference>
<dbReference type="PANTHER" id="PTHR46188:SF1">
    <property type="entry name" value="BOLA-LIKE PROTEIN 3"/>
    <property type="match status" value="1"/>
</dbReference>
<protein>
    <recommendedName>
        <fullName evidence="5">Bola-like protein</fullName>
    </recommendedName>
</protein>
<dbReference type="Gene3D" id="3.10.20.90">
    <property type="entry name" value="Phosphatidylinositol 3-kinase Catalytic Subunit, Chain A, domain 1"/>
    <property type="match status" value="1"/>
</dbReference>
<accession>A0A5D3APZ5</accession>
<dbReference type="GO" id="GO:0005759">
    <property type="term" value="C:mitochondrial matrix"/>
    <property type="evidence" value="ECO:0007669"/>
    <property type="project" value="TreeGrafter"/>
</dbReference>
<evidence type="ECO:0000313" key="4">
    <source>
        <dbReference type="Proteomes" id="UP000322245"/>
    </source>
</evidence>
<evidence type="ECO:0000256" key="2">
    <source>
        <dbReference type="RuleBase" id="RU003860"/>
    </source>
</evidence>
<dbReference type="InterPro" id="IPR002634">
    <property type="entry name" value="BolA"/>
</dbReference>
<dbReference type="Proteomes" id="UP000322245">
    <property type="component" value="Unassembled WGS sequence"/>
</dbReference>
<dbReference type="EMBL" id="NIDF01000153">
    <property type="protein sequence ID" value="TYJ52153.1"/>
    <property type="molecule type" value="Genomic_DNA"/>
</dbReference>
<keyword evidence="4" id="KW-1185">Reference proteome</keyword>